<reference evidence="4" key="1">
    <citation type="submission" date="2020-12" db="EMBL/GenBank/DDBJ databases">
        <title>Ramlibacter sp. nov., isolated from a freshwater alga, Cryptomonas.</title>
        <authorList>
            <person name="Kim H.M."/>
            <person name="Jeon C.O."/>
        </authorList>
    </citation>
    <scope>NUCLEOTIDE SEQUENCE</scope>
    <source>
        <strain evidence="4">CrO1</strain>
    </source>
</reference>
<dbReference type="PROSITE" id="PS50110">
    <property type="entry name" value="RESPONSE_REGULATORY"/>
    <property type="match status" value="1"/>
</dbReference>
<gene>
    <name evidence="4" type="ORF">I8E28_19970</name>
</gene>
<keyword evidence="5" id="KW-1185">Reference proteome</keyword>
<feature type="modified residue" description="4-aspartylphosphate" evidence="1">
    <location>
        <position position="59"/>
    </location>
</feature>
<feature type="domain" description="Response regulatory" evidence="2">
    <location>
        <begin position="7"/>
        <end position="129"/>
    </location>
</feature>
<evidence type="ECO:0000259" key="3">
    <source>
        <dbReference type="PROSITE" id="PS50883"/>
    </source>
</evidence>
<evidence type="ECO:0000256" key="1">
    <source>
        <dbReference type="PROSITE-ProRule" id="PRU00169"/>
    </source>
</evidence>
<dbReference type="InterPro" id="IPR001633">
    <property type="entry name" value="EAL_dom"/>
</dbReference>
<dbReference type="PANTHER" id="PTHR33121:SF79">
    <property type="entry name" value="CYCLIC DI-GMP PHOSPHODIESTERASE PDED-RELATED"/>
    <property type="match status" value="1"/>
</dbReference>
<dbReference type="SUPFAM" id="SSF141868">
    <property type="entry name" value="EAL domain-like"/>
    <property type="match status" value="1"/>
</dbReference>
<dbReference type="CDD" id="cd01948">
    <property type="entry name" value="EAL"/>
    <property type="match status" value="1"/>
</dbReference>
<dbReference type="RefSeq" id="WP_200789972.1">
    <property type="nucleotide sequence ID" value="NZ_JAEDAO010000001.1"/>
</dbReference>
<accession>A0A934Q5L3</accession>
<feature type="domain" description="EAL" evidence="3">
    <location>
        <begin position="140"/>
        <end position="393"/>
    </location>
</feature>
<dbReference type="PROSITE" id="PS50883">
    <property type="entry name" value="EAL"/>
    <property type="match status" value="1"/>
</dbReference>
<dbReference type="AlphaFoldDB" id="A0A934Q5L3"/>
<dbReference type="InterPro" id="IPR035919">
    <property type="entry name" value="EAL_sf"/>
</dbReference>
<evidence type="ECO:0000313" key="4">
    <source>
        <dbReference type="EMBL" id="MBK0394892.1"/>
    </source>
</evidence>
<dbReference type="Pfam" id="PF00563">
    <property type="entry name" value="EAL"/>
    <property type="match status" value="1"/>
</dbReference>
<dbReference type="InterPro" id="IPR050706">
    <property type="entry name" value="Cyclic-di-GMP_PDE-like"/>
</dbReference>
<dbReference type="EMBL" id="JAEDAO010000001">
    <property type="protein sequence ID" value="MBK0394892.1"/>
    <property type="molecule type" value="Genomic_DNA"/>
</dbReference>
<dbReference type="Gene3D" id="3.20.20.450">
    <property type="entry name" value="EAL domain"/>
    <property type="match status" value="1"/>
</dbReference>
<dbReference type="Pfam" id="PF00072">
    <property type="entry name" value="Response_reg"/>
    <property type="match status" value="1"/>
</dbReference>
<dbReference type="InterPro" id="IPR001789">
    <property type="entry name" value="Sig_transdc_resp-reg_receiver"/>
</dbReference>
<protein>
    <submittedName>
        <fullName evidence="4">EAL domain-containing response regulator</fullName>
    </submittedName>
</protein>
<dbReference type="SUPFAM" id="SSF52172">
    <property type="entry name" value="CheY-like"/>
    <property type="match status" value="1"/>
</dbReference>
<dbReference type="Gene3D" id="3.40.50.2300">
    <property type="match status" value="1"/>
</dbReference>
<evidence type="ECO:0000259" key="2">
    <source>
        <dbReference type="PROSITE" id="PS50110"/>
    </source>
</evidence>
<dbReference type="SMART" id="SM00052">
    <property type="entry name" value="EAL"/>
    <property type="match status" value="1"/>
</dbReference>
<keyword evidence="1" id="KW-0597">Phosphoprotein</keyword>
<proteinExistence type="predicted"/>
<dbReference type="SMART" id="SM00448">
    <property type="entry name" value="REC"/>
    <property type="match status" value="1"/>
</dbReference>
<organism evidence="4 5">
    <name type="scientific">Ramlibacter algicola</name>
    <dbReference type="NCBI Taxonomy" id="2795217"/>
    <lineage>
        <taxon>Bacteria</taxon>
        <taxon>Pseudomonadati</taxon>
        <taxon>Pseudomonadota</taxon>
        <taxon>Betaproteobacteria</taxon>
        <taxon>Burkholderiales</taxon>
        <taxon>Comamonadaceae</taxon>
        <taxon>Ramlibacter</taxon>
    </lineage>
</organism>
<dbReference type="Proteomes" id="UP000617041">
    <property type="component" value="Unassembled WGS sequence"/>
</dbReference>
<name>A0A934Q5L3_9BURK</name>
<sequence>MPCSELRFLVVEDHEFQRAAMQRLLLSLGAEAVHVAEDGHTALRVLTDPDRPVDIVISDLSMPGMDGMELVRHLGESGSKVSLILASALDPALLSSIANMALAYKVRLLGVMGKPASAAKIMPMVEAHRIGISGRPEAEDSFPLETIAASWANNDFEPWFEPLVDFQTRKVCGLHAVPRWRHPERGLLDDHVFLPSIQARGLMEDFAWLMLQKSVARCRHWRARGLEAFVSVPLLFESWADVTLANRVRQSIRQADVEPRHVVLGLPEPAVDTDAARSLENLARLRVDGFGLALDNFGGGPLQVDRLALVAFTHLRVGPQFVRNVDRDDTARAGLAVALDLAAQLRLNVVATGIERDDEWLLLRDWGCNVGQGPGISPALPGDALLEWTRKWNSTAFLALDRHRERFGE</sequence>
<dbReference type="GO" id="GO:0071111">
    <property type="term" value="F:cyclic-guanylate-specific phosphodiesterase activity"/>
    <property type="evidence" value="ECO:0007669"/>
    <property type="project" value="InterPro"/>
</dbReference>
<dbReference type="InterPro" id="IPR011006">
    <property type="entry name" value="CheY-like_superfamily"/>
</dbReference>
<evidence type="ECO:0000313" key="5">
    <source>
        <dbReference type="Proteomes" id="UP000617041"/>
    </source>
</evidence>
<comment type="caution">
    <text evidence="4">The sequence shown here is derived from an EMBL/GenBank/DDBJ whole genome shotgun (WGS) entry which is preliminary data.</text>
</comment>
<dbReference type="GO" id="GO:0000160">
    <property type="term" value="P:phosphorelay signal transduction system"/>
    <property type="evidence" value="ECO:0007669"/>
    <property type="project" value="InterPro"/>
</dbReference>
<dbReference type="PANTHER" id="PTHR33121">
    <property type="entry name" value="CYCLIC DI-GMP PHOSPHODIESTERASE PDEF"/>
    <property type="match status" value="1"/>
</dbReference>